<gene>
    <name evidence="2" type="ORF">EIM92_03570</name>
</gene>
<proteinExistence type="predicted"/>
<dbReference type="GO" id="GO:0016887">
    <property type="term" value="F:ATP hydrolysis activity"/>
    <property type="evidence" value="ECO:0007669"/>
    <property type="project" value="InterPro"/>
</dbReference>
<dbReference type="InterPro" id="IPR052934">
    <property type="entry name" value="Methyl-DNA_Rec/Restrict_Enz"/>
</dbReference>
<dbReference type="InterPro" id="IPR027417">
    <property type="entry name" value="P-loop_NTPase"/>
</dbReference>
<dbReference type="AlphaFoldDB" id="A0A3Q8S3S9"/>
<dbReference type="EMBL" id="CP034248">
    <property type="protein sequence ID" value="AZK45397.1"/>
    <property type="molecule type" value="Genomic_DNA"/>
</dbReference>
<evidence type="ECO:0000313" key="2">
    <source>
        <dbReference type="EMBL" id="AZK45397.1"/>
    </source>
</evidence>
<sequence>MSATITIQQYHNLRNEFRKYLQGIHPEWNESTLSTRMSDAFFALNNDIGVDFWAGLASEESMLEVRDHIHDYFAYQKKYDSPDARADYYLSSLRLLKSFLDENYPSLPIDWSGGRITKMYLRSEFQSWMRNQKKSNGEPYSPKTISQYSSSLKNSTAKLNLVGEIHHDLFNYFSYDEFEEVREVILAAPNFEEVDLAAGNKAYSNGMKMYARFLKELSENAFTDMVAGEPEIEYPDYSVDDFLNEVYMTEERYRTLKGLLLRKKNVILQGAPGVGKTYAAQRLAFSIMGKKDRDRVRMVQFHQSYSYEDFIMGYRPEGNAFVLTKGPFYEFCKRAKEDDREHFFIIDEINRGNLSKIFGELLMLIENDKRGEDNAIRLLYKDELFSVPDNVHIIGMMNTADRSLAMIDYALRRRFAFFEIEPAFATEGFRAYQMKVNNTKFDALIGAVVKLNAAIVEDASLGSGFQIGHSYFCTAETIDDAWLSEVVDYELLPLLHEYWFDDPSKVEHWISALRGAIRG</sequence>
<dbReference type="PANTHER" id="PTHR37291">
    <property type="entry name" value="5-METHYLCYTOSINE-SPECIFIC RESTRICTION ENZYME B"/>
    <property type="match status" value="1"/>
</dbReference>
<organism evidence="2 3">
    <name type="scientific">Paenibacillus lentus</name>
    <dbReference type="NCBI Taxonomy" id="1338368"/>
    <lineage>
        <taxon>Bacteria</taxon>
        <taxon>Bacillati</taxon>
        <taxon>Bacillota</taxon>
        <taxon>Bacilli</taxon>
        <taxon>Bacillales</taxon>
        <taxon>Paenibacillaceae</taxon>
        <taxon>Paenibacillus</taxon>
    </lineage>
</organism>
<dbReference type="RefSeq" id="WP_125081516.1">
    <property type="nucleotide sequence ID" value="NZ_CP034248.1"/>
</dbReference>
<dbReference type="CDD" id="cd00009">
    <property type="entry name" value="AAA"/>
    <property type="match status" value="1"/>
</dbReference>
<dbReference type="GO" id="GO:0005524">
    <property type="term" value="F:ATP binding"/>
    <property type="evidence" value="ECO:0007669"/>
    <property type="project" value="InterPro"/>
</dbReference>
<dbReference type="OrthoDB" id="9781481at2"/>
<dbReference type="Pfam" id="PF07728">
    <property type="entry name" value="AAA_5"/>
    <property type="match status" value="1"/>
</dbReference>
<dbReference type="InterPro" id="IPR011704">
    <property type="entry name" value="ATPase_dyneun-rel_AAA"/>
</dbReference>
<dbReference type="Gene3D" id="3.40.50.300">
    <property type="entry name" value="P-loop containing nucleotide triphosphate hydrolases"/>
    <property type="match status" value="1"/>
</dbReference>
<dbReference type="KEGG" id="plen:EIM92_03570"/>
<dbReference type="SMART" id="SM00382">
    <property type="entry name" value="AAA"/>
    <property type="match status" value="1"/>
</dbReference>
<keyword evidence="3" id="KW-1185">Reference proteome</keyword>
<name>A0A3Q8S3S9_9BACL</name>
<dbReference type="SUPFAM" id="SSF52540">
    <property type="entry name" value="P-loop containing nucleoside triphosphate hydrolases"/>
    <property type="match status" value="1"/>
</dbReference>
<dbReference type="REBASE" id="283721">
    <property type="entry name" value="Ple25539McrBCP"/>
</dbReference>
<reference evidence="2 3" key="1">
    <citation type="submission" date="2018-11" db="EMBL/GenBank/DDBJ databases">
        <title>Genome sequencing of Paenibacillus lentus DSM25539(T).</title>
        <authorList>
            <person name="Kook J.-K."/>
            <person name="Park S.-N."/>
            <person name="Lim Y.K."/>
        </authorList>
    </citation>
    <scope>NUCLEOTIDE SEQUENCE [LARGE SCALE GENOMIC DNA]</scope>
    <source>
        <strain evidence="2 3">DSM 25539</strain>
    </source>
</reference>
<protein>
    <submittedName>
        <fullName evidence="2">AAA family ATPase</fullName>
    </submittedName>
</protein>
<accession>A0A3Q8S3S9</accession>
<evidence type="ECO:0000259" key="1">
    <source>
        <dbReference type="SMART" id="SM00382"/>
    </source>
</evidence>
<evidence type="ECO:0000313" key="3">
    <source>
        <dbReference type="Proteomes" id="UP000273145"/>
    </source>
</evidence>
<dbReference type="InterPro" id="IPR003593">
    <property type="entry name" value="AAA+_ATPase"/>
</dbReference>
<dbReference type="PANTHER" id="PTHR37291:SF1">
    <property type="entry name" value="TYPE IV METHYL-DIRECTED RESTRICTION ENZYME ECOKMCRB SUBUNIT"/>
    <property type="match status" value="1"/>
</dbReference>
<feature type="domain" description="AAA+ ATPase" evidence="1">
    <location>
        <begin position="262"/>
        <end position="421"/>
    </location>
</feature>
<dbReference type="Proteomes" id="UP000273145">
    <property type="component" value="Chromosome"/>
</dbReference>